<evidence type="ECO:0000313" key="1">
    <source>
        <dbReference type="EMBL" id="RXE53534.1"/>
    </source>
</evidence>
<evidence type="ECO:0000313" key="2">
    <source>
        <dbReference type="Proteomes" id="UP000290481"/>
    </source>
</evidence>
<comment type="caution">
    <text evidence="1">The sequence shown here is derived from an EMBL/GenBank/DDBJ whole genome shotgun (WGS) entry which is preliminary data.</text>
</comment>
<organism evidence="1 2">
    <name type="scientific">Pseudomonas azotoformans</name>
    <dbReference type="NCBI Taxonomy" id="47878"/>
    <lineage>
        <taxon>Bacteria</taxon>
        <taxon>Pseudomonadati</taxon>
        <taxon>Pseudomonadota</taxon>
        <taxon>Gammaproteobacteria</taxon>
        <taxon>Pseudomonadales</taxon>
        <taxon>Pseudomonadaceae</taxon>
        <taxon>Pseudomonas</taxon>
    </lineage>
</organism>
<reference evidence="1 2" key="1">
    <citation type="submission" date="2017-03" db="EMBL/GenBank/DDBJ databases">
        <title>Pseudomonas azotoformans: Salt tolerant bacteria having multiple plant growth promoting attributes.</title>
        <authorList>
            <person name="Srivastava A.K."/>
            <person name="Sharma A."/>
            <person name="Srivastava A.K."/>
            <person name="Jamali H."/>
            <person name="Yadav J."/>
            <person name="Srivastava R."/>
            <person name="Kashyap P.L."/>
            <person name="Chakdar H."/>
            <person name="Saxena A.K."/>
        </authorList>
    </citation>
    <scope>NUCLEOTIDE SEQUENCE [LARGE SCALE GENOMIC DNA]</scope>
    <source>
        <strain evidence="1 2">SC 14</strain>
    </source>
</reference>
<name>A0A4Q0HXP9_PSEAZ</name>
<dbReference type="Proteomes" id="UP000290481">
    <property type="component" value="Unassembled WGS sequence"/>
</dbReference>
<dbReference type="AlphaFoldDB" id="A0A4Q0HXP9"/>
<accession>A0A4Q0HXP9</accession>
<dbReference type="EMBL" id="MZZJ01000003">
    <property type="protein sequence ID" value="RXE53534.1"/>
    <property type="molecule type" value="Genomic_DNA"/>
</dbReference>
<protein>
    <submittedName>
        <fullName evidence="1">Uncharacterized protein</fullName>
    </submittedName>
</protein>
<proteinExistence type="predicted"/>
<gene>
    <name evidence="1" type="ORF">B4O85_08550</name>
</gene>
<sequence length="430" mass="48565">MISNLTEKKNCSVILILNEESLKSDDEFFAYSEKVFDYEVRFSPSEQESVDLIFGAAGKKRQSIAENAVKLKINNIRLLKKIELFAKALDGVLDGAHPQVVAQAHSTLPLAVMAVYGGSKSSVNVDFILNYRGNLSAYMPDNADMSAEELEKKNIVREKSIYLDEYGFGRCDEFDALIIGLVRQGYADDDTLIRLVEEAAKKIKHDEDVALLGKAWDIFHASFSANELEVCAAFDLAVSEALQHFTINDLDSVAWVYCELGRGQAVNEVIDRYFSEFFPAKGVREKDDIFQWPRNSYIALKLEQYFEGLAVKGDLSKLVLEVVQGSGFPDGELRRGIAQKTDDEFYAYFSELNTKDFTKLARVLLKCGETRSPYEDAGDDYRTIFIKTYEALQKLSQLSPLNSARMGKFSKYENIYKLLKSELEEKPAQD</sequence>